<comment type="subcellular location">
    <subcellularLocation>
        <location evidence="1">Cell outer membrane</location>
        <topology evidence="1">Multi-pass membrane protein</topology>
    </subcellularLocation>
</comment>
<evidence type="ECO:0000256" key="14">
    <source>
        <dbReference type="ARBA" id="ARBA00023288"/>
    </source>
</evidence>
<evidence type="ECO:0000256" key="7">
    <source>
        <dbReference type="ARBA" id="ARBA00022729"/>
    </source>
</evidence>
<dbReference type="InterPro" id="IPR049712">
    <property type="entry name" value="Poly_export"/>
</dbReference>
<proteinExistence type="inferred from homology"/>
<keyword evidence="5" id="KW-0762">Sugar transport</keyword>
<evidence type="ECO:0000259" key="15">
    <source>
        <dbReference type="Pfam" id="PF02563"/>
    </source>
</evidence>
<keyword evidence="10" id="KW-0626">Porin</keyword>
<evidence type="ECO:0000256" key="9">
    <source>
        <dbReference type="ARBA" id="ARBA00023065"/>
    </source>
</evidence>
<sequence length="186" mass="19975">MSGLVSGAELVPGDVITLKMRGVKAAAQEIDGEYTVDEQGMIRLPLLETPRRAAGLSPVSFARSAEAAYREAGIYSNPAIEVVANKAVEAEGAVLSVGGQVRRNSQVPFRQGMTVLQAIDAAGGRTEFGGRNVMLIRGGKQYCLDFQRLSHKNIQVKAGDSLQVEQKPALFDRWKGSDAEVKALME</sequence>
<evidence type="ECO:0000256" key="8">
    <source>
        <dbReference type="ARBA" id="ARBA00023047"/>
    </source>
</evidence>
<evidence type="ECO:0000313" key="17">
    <source>
        <dbReference type="EMBL" id="GAA5483314.1"/>
    </source>
</evidence>
<feature type="domain" description="Polysaccharide export protein N-terminal" evidence="15">
    <location>
        <begin position="9"/>
        <end position="82"/>
    </location>
</feature>
<keyword evidence="9" id="KW-0406">Ion transport</keyword>
<evidence type="ECO:0000256" key="13">
    <source>
        <dbReference type="ARBA" id="ARBA00023237"/>
    </source>
</evidence>
<feature type="domain" description="SLBB" evidence="16">
    <location>
        <begin position="96"/>
        <end position="164"/>
    </location>
</feature>
<evidence type="ECO:0000256" key="6">
    <source>
        <dbReference type="ARBA" id="ARBA00022692"/>
    </source>
</evidence>
<dbReference type="Gene3D" id="3.10.560.10">
    <property type="entry name" value="Outer membrane lipoprotein wza domain like"/>
    <property type="match status" value="1"/>
</dbReference>
<evidence type="ECO:0000256" key="12">
    <source>
        <dbReference type="ARBA" id="ARBA00023139"/>
    </source>
</evidence>
<reference evidence="17 18" key="1">
    <citation type="submission" date="2024-02" db="EMBL/GenBank/DDBJ databases">
        <title>Haloferula sargassicola NBRC 104335.</title>
        <authorList>
            <person name="Ichikawa N."/>
            <person name="Katano-Makiyama Y."/>
            <person name="Hidaka K."/>
        </authorList>
    </citation>
    <scope>NUCLEOTIDE SEQUENCE [LARGE SCALE GENOMIC DNA]</scope>
    <source>
        <strain evidence="17 18">NBRC 104335</strain>
    </source>
</reference>
<evidence type="ECO:0000256" key="5">
    <source>
        <dbReference type="ARBA" id="ARBA00022597"/>
    </source>
</evidence>
<evidence type="ECO:0000256" key="11">
    <source>
        <dbReference type="ARBA" id="ARBA00023136"/>
    </source>
</evidence>
<dbReference type="PANTHER" id="PTHR33619:SF3">
    <property type="entry name" value="POLYSACCHARIDE EXPORT PROTEIN GFCE-RELATED"/>
    <property type="match status" value="1"/>
</dbReference>
<name>A0ABP9UTG4_9BACT</name>
<keyword evidence="12" id="KW-0564">Palmitate</keyword>
<evidence type="ECO:0000313" key="18">
    <source>
        <dbReference type="Proteomes" id="UP001476282"/>
    </source>
</evidence>
<dbReference type="EMBL" id="BAABRI010000013">
    <property type="protein sequence ID" value="GAA5483314.1"/>
    <property type="molecule type" value="Genomic_DNA"/>
</dbReference>
<gene>
    <name evidence="17" type="ORF">Hsar01_02544</name>
</gene>
<keyword evidence="3" id="KW-0813">Transport</keyword>
<dbReference type="RefSeq" id="WP_353567426.1">
    <property type="nucleotide sequence ID" value="NZ_BAABRI010000013.1"/>
</dbReference>
<evidence type="ECO:0008006" key="19">
    <source>
        <dbReference type="Google" id="ProtNLM"/>
    </source>
</evidence>
<keyword evidence="13" id="KW-0998">Cell outer membrane</keyword>
<dbReference type="Pfam" id="PF22461">
    <property type="entry name" value="SLBB_2"/>
    <property type="match status" value="1"/>
</dbReference>
<accession>A0ABP9UTG4</accession>
<dbReference type="InterPro" id="IPR003715">
    <property type="entry name" value="Poly_export_N"/>
</dbReference>
<keyword evidence="6" id="KW-0812">Transmembrane</keyword>
<evidence type="ECO:0000256" key="3">
    <source>
        <dbReference type="ARBA" id="ARBA00022448"/>
    </source>
</evidence>
<dbReference type="PANTHER" id="PTHR33619">
    <property type="entry name" value="POLYSACCHARIDE EXPORT PROTEIN GFCE-RELATED"/>
    <property type="match status" value="1"/>
</dbReference>
<keyword evidence="7" id="KW-0732">Signal</keyword>
<comment type="caution">
    <text evidence="17">The sequence shown here is derived from an EMBL/GenBank/DDBJ whole genome shotgun (WGS) entry which is preliminary data.</text>
</comment>
<dbReference type="InterPro" id="IPR054765">
    <property type="entry name" value="SLBB_dom"/>
</dbReference>
<organism evidence="17 18">
    <name type="scientific">Haloferula sargassicola</name>
    <dbReference type="NCBI Taxonomy" id="490096"/>
    <lineage>
        <taxon>Bacteria</taxon>
        <taxon>Pseudomonadati</taxon>
        <taxon>Verrucomicrobiota</taxon>
        <taxon>Verrucomicrobiia</taxon>
        <taxon>Verrucomicrobiales</taxon>
        <taxon>Verrucomicrobiaceae</taxon>
        <taxon>Haloferula</taxon>
    </lineage>
</organism>
<evidence type="ECO:0000256" key="4">
    <source>
        <dbReference type="ARBA" id="ARBA00022452"/>
    </source>
</evidence>
<dbReference type="Pfam" id="PF02563">
    <property type="entry name" value="Poly_export"/>
    <property type="match status" value="1"/>
</dbReference>
<dbReference type="Proteomes" id="UP001476282">
    <property type="component" value="Unassembled WGS sequence"/>
</dbReference>
<keyword evidence="14" id="KW-0449">Lipoprotein</keyword>
<keyword evidence="8" id="KW-0625">Polysaccharide transport</keyword>
<protein>
    <recommendedName>
        <fullName evidence="19">Soluble ligand binding domain-containing protein</fullName>
    </recommendedName>
</protein>
<evidence type="ECO:0000256" key="10">
    <source>
        <dbReference type="ARBA" id="ARBA00023114"/>
    </source>
</evidence>
<evidence type="ECO:0000256" key="2">
    <source>
        <dbReference type="ARBA" id="ARBA00009450"/>
    </source>
</evidence>
<keyword evidence="4" id="KW-1134">Transmembrane beta strand</keyword>
<keyword evidence="18" id="KW-1185">Reference proteome</keyword>
<evidence type="ECO:0000259" key="16">
    <source>
        <dbReference type="Pfam" id="PF22461"/>
    </source>
</evidence>
<comment type="similarity">
    <text evidence="2">Belongs to the BexD/CtrA/VexA family.</text>
</comment>
<keyword evidence="11" id="KW-0472">Membrane</keyword>
<evidence type="ECO:0000256" key="1">
    <source>
        <dbReference type="ARBA" id="ARBA00004571"/>
    </source>
</evidence>